<feature type="domain" description="AB hydrolase-1" evidence="3">
    <location>
        <begin position="184"/>
        <end position="422"/>
    </location>
</feature>
<gene>
    <name evidence="5" type="ORF">ACFQDO_09885</name>
</gene>
<dbReference type="InterPro" id="IPR029058">
    <property type="entry name" value="AB_hydrolase_fold"/>
</dbReference>
<evidence type="ECO:0000259" key="4">
    <source>
        <dbReference type="Pfam" id="PF07167"/>
    </source>
</evidence>
<evidence type="ECO:0000256" key="1">
    <source>
        <dbReference type="ARBA" id="ARBA00022679"/>
    </source>
</evidence>
<dbReference type="InterPro" id="IPR010941">
    <property type="entry name" value="PhaC_N"/>
</dbReference>
<dbReference type="Pfam" id="PF07167">
    <property type="entry name" value="PhaC_N"/>
    <property type="match status" value="1"/>
</dbReference>
<organism evidence="5 6">
    <name type="scientific">Angustibacter luteus</name>
    <dbReference type="NCBI Taxonomy" id="658456"/>
    <lineage>
        <taxon>Bacteria</taxon>
        <taxon>Bacillati</taxon>
        <taxon>Actinomycetota</taxon>
        <taxon>Actinomycetes</taxon>
        <taxon>Kineosporiales</taxon>
        <taxon>Kineosporiaceae</taxon>
    </lineage>
</organism>
<keyword evidence="6" id="KW-1185">Reference proteome</keyword>
<feature type="domain" description="Poly-beta-hydroxybutyrate polymerase N-terminal" evidence="4">
    <location>
        <begin position="13"/>
        <end position="182"/>
    </location>
</feature>
<dbReference type="EMBL" id="JBHSRD010000003">
    <property type="protein sequence ID" value="MFC6007437.1"/>
    <property type="molecule type" value="Genomic_DNA"/>
</dbReference>
<dbReference type="SUPFAM" id="SSF53474">
    <property type="entry name" value="alpha/beta-Hydrolases"/>
    <property type="match status" value="1"/>
</dbReference>
<evidence type="ECO:0000259" key="3">
    <source>
        <dbReference type="Pfam" id="PF00561"/>
    </source>
</evidence>
<keyword evidence="1" id="KW-0808">Transferase</keyword>
<evidence type="ECO:0000256" key="2">
    <source>
        <dbReference type="ARBA" id="ARBA00023315"/>
    </source>
</evidence>
<dbReference type="PANTHER" id="PTHR36837:SF5">
    <property type="entry name" value="POLY-3-HYDROXYBUTYRATE SYNTHASE"/>
    <property type="match status" value="1"/>
</dbReference>
<keyword evidence="2" id="KW-0012">Acyltransferase</keyword>
<evidence type="ECO:0000313" key="5">
    <source>
        <dbReference type="EMBL" id="MFC6007437.1"/>
    </source>
</evidence>
<dbReference type="Pfam" id="PF00561">
    <property type="entry name" value="Abhydrolase_1"/>
    <property type="match status" value="1"/>
</dbReference>
<protein>
    <submittedName>
        <fullName evidence="5">PHA/PHB synthase family protein</fullName>
    </submittedName>
</protein>
<dbReference type="RefSeq" id="WP_345716237.1">
    <property type="nucleotide sequence ID" value="NZ_BAABFP010000004.1"/>
</dbReference>
<name>A0ABW1JEX1_9ACTN</name>
<dbReference type="InterPro" id="IPR051321">
    <property type="entry name" value="PHA/PHB_synthase"/>
</dbReference>
<proteinExistence type="predicted"/>
<reference evidence="6" key="1">
    <citation type="journal article" date="2019" name="Int. J. Syst. Evol. Microbiol.">
        <title>The Global Catalogue of Microorganisms (GCM) 10K type strain sequencing project: providing services to taxonomists for standard genome sequencing and annotation.</title>
        <authorList>
            <consortium name="The Broad Institute Genomics Platform"/>
            <consortium name="The Broad Institute Genome Sequencing Center for Infectious Disease"/>
            <person name="Wu L."/>
            <person name="Ma J."/>
        </authorList>
    </citation>
    <scope>NUCLEOTIDE SEQUENCE [LARGE SCALE GENOMIC DNA]</scope>
    <source>
        <strain evidence="6">KACC 14249</strain>
    </source>
</reference>
<dbReference type="Proteomes" id="UP001596189">
    <property type="component" value="Unassembled WGS sequence"/>
</dbReference>
<dbReference type="PANTHER" id="PTHR36837">
    <property type="entry name" value="POLY(3-HYDROXYALKANOATE) POLYMERASE SUBUNIT PHAC"/>
    <property type="match status" value="1"/>
</dbReference>
<accession>A0ABW1JEX1</accession>
<comment type="caution">
    <text evidence="5">The sequence shown here is derived from an EMBL/GenBank/DDBJ whole genome shotgun (WGS) entry which is preliminary data.</text>
</comment>
<evidence type="ECO:0000313" key="6">
    <source>
        <dbReference type="Proteomes" id="UP001596189"/>
    </source>
</evidence>
<sequence length="497" mass="54007">MLGGTSELAPDPKDRRFADAIWTESGLWRRVAQSYLLTRDCVLGSVDELELDQKSADRARFALMQVTEAAAPTNNLLTNPTALNTLMETRGRSAVAGGRHFLHDLLHNGGMPSQVDTRPFQVGVNTASTPGAVVYRSPMFELLQYAPRAGKVYSIPTVLIPPQINRYYFLDLAPGRSFVEFAVSQGFQVFCISWRNPTSRQRGWDLDDYAGACLEAMRVASAISKSETVNIAGFCAGGMTTSSVLSHVAAIDPTLVNAATLGVTMIDSNVHSTLNMFASERTVEAALARSGKRGVLSGASLAKMFAFVRPNDLIWNYVVSNYLLGQNPPAFDVLAWNSDTTNMPAALHATFLDMWLNNALVQSGRVSVLGTPVDLGKVDTDLYVVAAVTDHLVPWQSAFAATRLFGGDVRFALSNSGHIQALINPPGNPKATYFINEAGNGDAEDWLNGAEKHRGSWWEDWSTWSSARSGVLRSRPRSLGSPRYPRLADAPGAYVTE</sequence>
<dbReference type="InterPro" id="IPR000073">
    <property type="entry name" value="AB_hydrolase_1"/>
</dbReference>
<dbReference type="Gene3D" id="3.40.50.1820">
    <property type="entry name" value="alpha/beta hydrolase"/>
    <property type="match status" value="1"/>
</dbReference>